<dbReference type="InterPro" id="IPR036869">
    <property type="entry name" value="J_dom_sf"/>
</dbReference>
<dbReference type="Gene3D" id="1.10.287.110">
    <property type="entry name" value="DnaJ domain"/>
    <property type="match status" value="1"/>
</dbReference>
<keyword evidence="3" id="KW-1185">Reference proteome</keyword>
<organism evidence="2 3">
    <name type="scientific">Novosphingobium marinum</name>
    <dbReference type="NCBI Taxonomy" id="1514948"/>
    <lineage>
        <taxon>Bacteria</taxon>
        <taxon>Pseudomonadati</taxon>
        <taxon>Pseudomonadota</taxon>
        <taxon>Alphaproteobacteria</taxon>
        <taxon>Sphingomonadales</taxon>
        <taxon>Sphingomonadaceae</taxon>
        <taxon>Novosphingobium</taxon>
    </lineage>
</organism>
<dbReference type="Pfam" id="PF00226">
    <property type="entry name" value="DnaJ"/>
    <property type="match status" value="1"/>
</dbReference>
<name>A0A7Z0BTT5_9SPHN</name>
<comment type="caution">
    <text evidence="2">The sequence shown here is derived from an EMBL/GenBank/DDBJ whole genome shotgun (WGS) entry which is preliminary data.</text>
</comment>
<dbReference type="Proteomes" id="UP000522081">
    <property type="component" value="Unassembled WGS sequence"/>
</dbReference>
<feature type="domain" description="J" evidence="1">
    <location>
        <begin position="126"/>
        <end position="183"/>
    </location>
</feature>
<accession>A0A7Z0BTT5</accession>
<protein>
    <recommendedName>
        <fullName evidence="1">J domain-containing protein</fullName>
    </recommendedName>
</protein>
<dbReference type="SUPFAM" id="SSF46565">
    <property type="entry name" value="Chaperone J-domain"/>
    <property type="match status" value="1"/>
</dbReference>
<dbReference type="PROSITE" id="PS50076">
    <property type="entry name" value="DNAJ_2"/>
    <property type="match status" value="1"/>
</dbReference>
<dbReference type="InterPro" id="IPR001623">
    <property type="entry name" value="DnaJ_domain"/>
</dbReference>
<dbReference type="EMBL" id="JACBZF010000001">
    <property type="protein sequence ID" value="NYH94443.1"/>
    <property type="molecule type" value="Genomic_DNA"/>
</dbReference>
<proteinExistence type="predicted"/>
<gene>
    <name evidence="2" type="ORF">FHS75_000748</name>
</gene>
<dbReference type="PRINTS" id="PR00625">
    <property type="entry name" value="JDOMAIN"/>
</dbReference>
<evidence type="ECO:0000259" key="1">
    <source>
        <dbReference type="PROSITE" id="PS50076"/>
    </source>
</evidence>
<dbReference type="SMART" id="SM00271">
    <property type="entry name" value="DnaJ"/>
    <property type="match status" value="1"/>
</dbReference>
<dbReference type="AlphaFoldDB" id="A0A7Z0BTT5"/>
<evidence type="ECO:0000313" key="2">
    <source>
        <dbReference type="EMBL" id="NYH94443.1"/>
    </source>
</evidence>
<sequence>MCDWPECGEAGEFRAPGTRPSGFDGPGEFRWFCLDHVRAFNSGYDFFEGMDADEILRAQSPLGGWDTETRAFRATGGVDGVPRWADFADPLDAIGERARDFVRRREAAYRPAQRSDGRPVTPAERRALDTLGLPLDSNRSDVRRRYTRLLRRYHPDHNGGDRSLEDRLRRVVEAYQLLRRAPAFS</sequence>
<reference evidence="2 3" key="1">
    <citation type="submission" date="2020-07" db="EMBL/GenBank/DDBJ databases">
        <title>Genomic Encyclopedia of Type Strains, Phase IV (KMG-IV): sequencing the most valuable type-strain genomes for metagenomic binning, comparative biology and taxonomic classification.</title>
        <authorList>
            <person name="Goeker M."/>
        </authorList>
    </citation>
    <scope>NUCLEOTIDE SEQUENCE [LARGE SCALE GENOMIC DNA]</scope>
    <source>
        <strain evidence="2 3">DSM 29043</strain>
    </source>
</reference>
<evidence type="ECO:0000313" key="3">
    <source>
        <dbReference type="Proteomes" id="UP000522081"/>
    </source>
</evidence>